<gene>
    <name evidence="2" type="ORF">IW261DRAFT_1342555</name>
</gene>
<keyword evidence="3" id="KW-1185">Reference proteome</keyword>
<accession>A0AA39T9B1</accession>
<feature type="non-terminal residue" evidence="2">
    <location>
        <position position="1"/>
    </location>
</feature>
<dbReference type="Proteomes" id="UP001175227">
    <property type="component" value="Unassembled WGS sequence"/>
</dbReference>
<comment type="caution">
    <text evidence="2">The sequence shown here is derived from an EMBL/GenBank/DDBJ whole genome shotgun (WGS) entry which is preliminary data.</text>
</comment>
<dbReference type="InterPro" id="IPR040521">
    <property type="entry name" value="KDZ"/>
</dbReference>
<evidence type="ECO:0000259" key="1">
    <source>
        <dbReference type="Pfam" id="PF18803"/>
    </source>
</evidence>
<name>A0AA39T9B1_9AGAR</name>
<evidence type="ECO:0000313" key="2">
    <source>
        <dbReference type="EMBL" id="KAK0473336.1"/>
    </source>
</evidence>
<evidence type="ECO:0000313" key="3">
    <source>
        <dbReference type="Proteomes" id="UP001175227"/>
    </source>
</evidence>
<reference evidence="2" key="1">
    <citation type="submission" date="2023-06" db="EMBL/GenBank/DDBJ databases">
        <authorList>
            <consortium name="Lawrence Berkeley National Laboratory"/>
            <person name="Ahrendt S."/>
            <person name="Sahu N."/>
            <person name="Indic B."/>
            <person name="Wong-Bajracharya J."/>
            <person name="Merenyi Z."/>
            <person name="Ke H.-M."/>
            <person name="Monk M."/>
            <person name="Kocsube S."/>
            <person name="Drula E."/>
            <person name="Lipzen A."/>
            <person name="Balint B."/>
            <person name="Henrissat B."/>
            <person name="Andreopoulos B."/>
            <person name="Martin F.M."/>
            <person name="Harder C.B."/>
            <person name="Rigling D."/>
            <person name="Ford K.L."/>
            <person name="Foster G.D."/>
            <person name="Pangilinan J."/>
            <person name="Papanicolaou A."/>
            <person name="Barry K."/>
            <person name="LaButti K."/>
            <person name="Viragh M."/>
            <person name="Koriabine M."/>
            <person name="Yan M."/>
            <person name="Riley R."/>
            <person name="Champramary S."/>
            <person name="Plett K.L."/>
            <person name="Tsai I.J."/>
            <person name="Slot J."/>
            <person name="Sipos G."/>
            <person name="Plett J."/>
            <person name="Nagy L.G."/>
            <person name="Grigoriev I.V."/>
        </authorList>
    </citation>
    <scope>NUCLEOTIDE SEQUENCE</scope>
    <source>
        <strain evidence="2">ICMP 16352</strain>
    </source>
</reference>
<dbReference type="InterPro" id="IPR041457">
    <property type="entry name" value="CxC2_KDZ-assoc"/>
</dbReference>
<dbReference type="Pfam" id="PF18803">
    <property type="entry name" value="CxC2"/>
    <property type="match status" value="1"/>
</dbReference>
<feature type="domain" description="CxC2-like cysteine cluster KDZ transposase-associated" evidence="1">
    <location>
        <begin position="55"/>
        <end position="157"/>
    </location>
</feature>
<dbReference type="AlphaFoldDB" id="A0AA39T9B1"/>
<dbReference type="Pfam" id="PF18758">
    <property type="entry name" value="KDZ"/>
    <property type="match status" value="1"/>
</dbReference>
<organism evidence="2 3">
    <name type="scientific">Armillaria novae-zelandiae</name>
    <dbReference type="NCBI Taxonomy" id="153914"/>
    <lineage>
        <taxon>Eukaryota</taxon>
        <taxon>Fungi</taxon>
        <taxon>Dikarya</taxon>
        <taxon>Basidiomycota</taxon>
        <taxon>Agaricomycotina</taxon>
        <taxon>Agaricomycetes</taxon>
        <taxon>Agaricomycetidae</taxon>
        <taxon>Agaricales</taxon>
        <taxon>Marasmiineae</taxon>
        <taxon>Physalacriaceae</taxon>
        <taxon>Armillaria</taxon>
    </lineage>
</organism>
<sequence length="341" mass="38873">NTPCICESNLPTHYHCKSCYLHPPSCAQCLVSSHCHLPFHRIEHWNGHYFEKSSLRALGFVFCLGHGGLPCPNQLDSAFRKIIVVDVNGYHDIDFKFCFCRDHDLNEAKQLFSHMFFPATITHPETVFTTEVLDNFAVHNSTSTKSADSYCAALQKLSLGEQPHDDAYQTFMQASQIHRHLQIIRCSGQKHNIDNFITHRRKNCIAINCPACPEPGWNVDLEVLKKASESEKHKYTLFVNCDGTFNAAQIDKVDDPHEEALNAGRGYVVEEHAYQRYLSHVENDPPEKCDCAKLRMLKFDNLLKFVNLVVTGIVGFQCIQHVMFKPDGTVDMYAGERYVLH</sequence>
<dbReference type="EMBL" id="JAUEPR010000033">
    <property type="protein sequence ID" value="KAK0473336.1"/>
    <property type="molecule type" value="Genomic_DNA"/>
</dbReference>
<proteinExistence type="predicted"/>
<protein>
    <recommendedName>
        <fullName evidence="1">CxC2-like cysteine cluster KDZ transposase-associated domain-containing protein</fullName>
    </recommendedName>
</protein>